<dbReference type="GO" id="GO:0015031">
    <property type="term" value="P:protein transport"/>
    <property type="evidence" value="ECO:0007669"/>
    <property type="project" value="UniProtKB-ARBA"/>
</dbReference>
<evidence type="ECO:0000256" key="1">
    <source>
        <dbReference type="ARBA" id="ARBA00004319"/>
    </source>
</evidence>
<comment type="function">
    <text evidence="9">Probable molecular chaperone assisting protein biosynthesis and transport in the endoplasmic reticulum. Required for the proper biosynthesis and transport of pulmonary surfactant-associated protein A/SP-A, pulmonary surfactant-associated protein D/SP-D and the lipid transporter ABCA3. By regulating both the proper expression and the degradation through the endoplasmic reticulum-associated protein degradation pathway of these proteins plays a crucial role in pulmonary surfactant homeostasis. Has an anti-fibrotic activity by negatively regulating the secretion of type I and type III collagens. This calcium-binding protein also transiently associates with immature PCSK6 and regulates its secretion.</text>
</comment>
<protein>
    <recommendedName>
        <fullName evidence="11">Reticulocalbin-3</fullName>
    </recommendedName>
</protein>
<dbReference type="CDD" id="cd16227">
    <property type="entry name" value="EFh_CREC_RCN2_like"/>
    <property type="match status" value="1"/>
</dbReference>
<feature type="domain" description="EF-hand" evidence="14">
    <location>
        <begin position="275"/>
        <end position="310"/>
    </location>
</feature>
<dbReference type="SMART" id="SM00054">
    <property type="entry name" value="EFh"/>
    <property type="match status" value="5"/>
</dbReference>
<evidence type="ECO:0000313" key="15">
    <source>
        <dbReference type="EMBL" id="CAD7079208.1"/>
    </source>
</evidence>
<evidence type="ECO:0000256" key="13">
    <source>
        <dbReference type="SAM" id="SignalP"/>
    </source>
</evidence>
<keyword evidence="16" id="KW-1185">Reference proteome</keyword>
<evidence type="ECO:0000259" key="14">
    <source>
        <dbReference type="PROSITE" id="PS50222"/>
    </source>
</evidence>
<dbReference type="InterPro" id="IPR011992">
    <property type="entry name" value="EF-hand-dom_pair"/>
</dbReference>
<keyword evidence="4" id="KW-0677">Repeat</keyword>
<dbReference type="GO" id="GO:0005509">
    <property type="term" value="F:calcium ion binding"/>
    <property type="evidence" value="ECO:0007669"/>
    <property type="project" value="InterPro"/>
</dbReference>
<evidence type="ECO:0000256" key="5">
    <source>
        <dbReference type="ARBA" id="ARBA00022824"/>
    </source>
</evidence>
<dbReference type="FunFam" id="1.10.238.10:FF:000104">
    <property type="entry name" value="calumenin isoform X1"/>
    <property type="match status" value="1"/>
</dbReference>
<dbReference type="FunCoup" id="A0A7R8UEG8">
    <property type="interactions" value="1879"/>
</dbReference>
<comment type="subcellular location">
    <subcellularLocation>
        <location evidence="1">Endoplasmic reticulum lumen</location>
    </subcellularLocation>
</comment>
<dbReference type="SUPFAM" id="SSF47473">
    <property type="entry name" value="EF-hand"/>
    <property type="match status" value="2"/>
</dbReference>
<dbReference type="InterPro" id="IPR002048">
    <property type="entry name" value="EF_hand_dom"/>
</dbReference>
<dbReference type="PANTHER" id="PTHR10827">
    <property type="entry name" value="RETICULOCALBIN"/>
    <property type="match status" value="1"/>
</dbReference>
<dbReference type="Proteomes" id="UP000594454">
    <property type="component" value="Chromosome 1"/>
</dbReference>
<feature type="domain" description="EF-hand" evidence="14">
    <location>
        <begin position="83"/>
        <end position="118"/>
    </location>
</feature>
<dbReference type="FunFam" id="1.10.238.10:FF:000424">
    <property type="entry name" value="GM18042"/>
    <property type="match status" value="1"/>
</dbReference>
<feature type="chain" id="PRO_5031342457" description="Reticulocalbin-3" evidence="13">
    <location>
        <begin position="21"/>
        <end position="323"/>
    </location>
</feature>
<keyword evidence="2" id="KW-0479">Metal-binding</keyword>
<evidence type="ECO:0000256" key="8">
    <source>
        <dbReference type="ARBA" id="ARBA00023186"/>
    </source>
</evidence>
<dbReference type="PANTHER" id="PTHR10827:SF95">
    <property type="entry name" value="LD34388P"/>
    <property type="match status" value="1"/>
</dbReference>
<evidence type="ECO:0000256" key="12">
    <source>
        <dbReference type="SAM" id="MobiDB-lite"/>
    </source>
</evidence>
<dbReference type="InParanoid" id="A0A7R8UEG8"/>
<dbReference type="GO" id="GO:0005788">
    <property type="term" value="C:endoplasmic reticulum lumen"/>
    <property type="evidence" value="ECO:0007669"/>
    <property type="project" value="UniProtKB-SubCell"/>
</dbReference>
<dbReference type="AlphaFoldDB" id="A0A7R8UEG8"/>
<dbReference type="PROSITE" id="PS00018">
    <property type="entry name" value="EF_HAND_1"/>
    <property type="match status" value="6"/>
</dbReference>
<gene>
    <name evidence="15" type="ORF">HERILL_LOCUS2436</name>
</gene>
<keyword evidence="8" id="KW-0143">Chaperone</keyword>
<feature type="region of interest" description="Disordered" evidence="12">
    <location>
        <begin position="25"/>
        <end position="60"/>
    </location>
</feature>
<dbReference type="Gene3D" id="1.10.238.10">
    <property type="entry name" value="EF-hand"/>
    <property type="match status" value="3"/>
</dbReference>
<keyword evidence="6" id="KW-0106">Calcium</keyword>
<proteinExistence type="predicted"/>
<dbReference type="EMBL" id="LR899009">
    <property type="protein sequence ID" value="CAD7079208.1"/>
    <property type="molecule type" value="Genomic_DNA"/>
</dbReference>
<evidence type="ECO:0000256" key="6">
    <source>
        <dbReference type="ARBA" id="ARBA00022837"/>
    </source>
</evidence>
<name>A0A7R8UEG8_HERIL</name>
<accession>A0A7R8UEG8</accession>
<reference evidence="15 16" key="1">
    <citation type="submission" date="2020-11" db="EMBL/GenBank/DDBJ databases">
        <authorList>
            <person name="Wallbank WR R."/>
            <person name="Pardo Diaz C."/>
            <person name="Kozak K."/>
            <person name="Martin S."/>
            <person name="Jiggins C."/>
            <person name="Moest M."/>
            <person name="Warren A I."/>
            <person name="Generalovic N T."/>
            <person name="Byers J.R.P. K."/>
            <person name="Montejo-Kovacevich G."/>
            <person name="Yen C E."/>
        </authorList>
    </citation>
    <scope>NUCLEOTIDE SEQUENCE [LARGE SCALE GENOMIC DNA]</scope>
</reference>
<evidence type="ECO:0000256" key="7">
    <source>
        <dbReference type="ARBA" id="ARBA00023180"/>
    </source>
</evidence>
<dbReference type="OMA" id="TWEEYNM"/>
<evidence type="ECO:0000256" key="4">
    <source>
        <dbReference type="ARBA" id="ARBA00022737"/>
    </source>
</evidence>
<evidence type="ECO:0000313" key="16">
    <source>
        <dbReference type="Proteomes" id="UP000594454"/>
    </source>
</evidence>
<evidence type="ECO:0000256" key="2">
    <source>
        <dbReference type="ARBA" id="ARBA00022723"/>
    </source>
</evidence>
<evidence type="ECO:0000256" key="9">
    <source>
        <dbReference type="ARBA" id="ARBA00056975"/>
    </source>
</evidence>
<feature type="signal peptide" evidence="13">
    <location>
        <begin position="1"/>
        <end position="20"/>
    </location>
</feature>
<keyword evidence="7" id="KW-0325">Glycoprotein</keyword>
<feature type="compositionally biased region" description="Basic and acidic residues" evidence="12">
    <location>
        <begin position="30"/>
        <end position="60"/>
    </location>
</feature>
<dbReference type="Pfam" id="PF13499">
    <property type="entry name" value="EF-hand_7"/>
    <property type="match status" value="3"/>
</dbReference>
<keyword evidence="3 13" id="KW-0732">Signal</keyword>
<dbReference type="OrthoDB" id="293868at2759"/>
<evidence type="ECO:0000256" key="11">
    <source>
        <dbReference type="ARBA" id="ARBA00072696"/>
    </source>
</evidence>
<feature type="domain" description="EF-hand" evidence="14">
    <location>
        <begin position="119"/>
        <end position="154"/>
    </location>
</feature>
<dbReference type="InterPro" id="IPR018247">
    <property type="entry name" value="EF_Hand_1_Ca_BS"/>
</dbReference>
<evidence type="ECO:0000256" key="10">
    <source>
        <dbReference type="ARBA" id="ARBA00063143"/>
    </source>
</evidence>
<organism evidence="15 16">
    <name type="scientific">Hermetia illucens</name>
    <name type="common">Black soldier fly</name>
    <dbReference type="NCBI Taxonomy" id="343691"/>
    <lineage>
        <taxon>Eukaryota</taxon>
        <taxon>Metazoa</taxon>
        <taxon>Ecdysozoa</taxon>
        <taxon>Arthropoda</taxon>
        <taxon>Hexapoda</taxon>
        <taxon>Insecta</taxon>
        <taxon>Pterygota</taxon>
        <taxon>Neoptera</taxon>
        <taxon>Endopterygota</taxon>
        <taxon>Diptera</taxon>
        <taxon>Brachycera</taxon>
        <taxon>Stratiomyomorpha</taxon>
        <taxon>Stratiomyidae</taxon>
        <taxon>Hermetiinae</taxon>
        <taxon>Hermetia</taxon>
    </lineage>
</organism>
<dbReference type="PROSITE" id="PS50222">
    <property type="entry name" value="EF_HAND_2"/>
    <property type="match status" value="3"/>
</dbReference>
<keyword evidence="5" id="KW-0256">Endoplasmic reticulum</keyword>
<comment type="subunit">
    <text evidence="10">Interacts with PCSK6 (immature form including the propeptide); probably involved in the maturation and the secretion of PCSK6.</text>
</comment>
<evidence type="ECO:0000256" key="3">
    <source>
        <dbReference type="ARBA" id="ARBA00022729"/>
    </source>
</evidence>
<sequence>MDGKVLIFAYLLLVLGMNDAATTVKHSHIRGNDKSKERTEDGSYSPRDAHHHEDGEHHSEFDHEAILGSVKEAEEYDQLSPDESKRRLAKLVVKMDLNQDQFIDRHELKAWILRSFKKLSEEEASERFEELDENADGKVTWDEYVRDVFDMEPGKEDSLPVEQKLMWDDDREMFFTADLNKDGVLNSEEFVLFQSPEEHPEMLPLILQQTLRSKDTNKDGVIDFQEFIGGEAQDHDKEWLLVEKDKFDNDYDKNKDGYLAGNEILSWMVPSNEEVASDEVDHLFAAADDNHDDRLSYQEIIDHYDTFVGSEATDYGDQLHDEL</sequence>